<keyword evidence="4" id="KW-1185">Reference proteome</keyword>
<proteinExistence type="predicted"/>
<feature type="signal peptide" evidence="2">
    <location>
        <begin position="1"/>
        <end position="23"/>
    </location>
</feature>
<dbReference type="EMBL" id="CP089982">
    <property type="protein sequence ID" value="WXA96300.1"/>
    <property type="molecule type" value="Genomic_DNA"/>
</dbReference>
<protein>
    <submittedName>
        <fullName evidence="3">Uncharacterized protein</fullName>
    </submittedName>
</protein>
<dbReference type="Proteomes" id="UP001379533">
    <property type="component" value="Chromosome"/>
</dbReference>
<reference evidence="3 4" key="1">
    <citation type="submission" date="2021-12" db="EMBL/GenBank/DDBJ databases">
        <title>Discovery of the Pendulisporaceae a myxobacterial family with distinct sporulation behavior and unique specialized metabolism.</title>
        <authorList>
            <person name="Garcia R."/>
            <person name="Popoff A."/>
            <person name="Bader C.D."/>
            <person name="Loehr J."/>
            <person name="Walesch S."/>
            <person name="Walt C."/>
            <person name="Boldt J."/>
            <person name="Bunk B."/>
            <person name="Haeckl F.J.F.P.J."/>
            <person name="Gunesch A.P."/>
            <person name="Birkelbach J."/>
            <person name="Nuebel U."/>
            <person name="Pietschmann T."/>
            <person name="Bach T."/>
            <person name="Mueller R."/>
        </authorList>
    </citation>
    <scope>NUCLEOTIDE SEQUENCE [LARGE SCALE GENOMIC DNA]</scope>
    <source>
        <strain evidence="3 4">MSr12523</strain>
    </source>
</reference>
<dbReference type="SUPFAM" id="SSF63829">
    <property type="entry name" value="Calcium-dependent phosphotriesterase"/>
    <property type="match status" value="1"/>
</dbReference>
<sequence>MTMISNRTTATLLVGTAVAVAVAAGCGDDAMHSNTNPDGHRDPDSGAGGTGVDAATNSDGGATEDGSVADLDCAPTGLPDSIQRGNWDSRFTVAGLSGHDGISPMVHDFARDTDGSILAAGYFQWLGTQRVEPLVRYKNGQWEPARTEWNRPVPRGGFRAMAVQPRGLALATNNGYNGPSEIWLDTGGGFSVVGHADGPIRSLAWYGGKLWAAGTFFSMDGTALRNIAVWDGTAWSAPPGGGPSNDGLVYKLFVSDEGLFVGGAFDGIGGIAAKNIAAWNGSSWKGYPNDELTVVFAFARGAGGELFAGGFRLDRIAGGITRWTGANWEAVGGGVSVQDPAVTGVVSDLAFHDGALYATGCFTHVSEPSSNPSTSPARSFARWNGSKWESLDAVPASDVPGSPWANYPVCGYEGLGIYDVVHQRLWSDGPRLLAGGGFAGAGTVPSQSLIAYDGRDWIAQGGPGDRGLNGSSSDIAVGGPRCAVHVLGSMSHAGGKRVRSQVIRYDDGWTELGDALPSGRTCGHMAVDRRGAVFVGCASGGGPFELLKLDGANWRTIGRIDWGDGGEFGSVHDMKIDSHDKLWVVGATGGDIQPAKGFVARWDDDHFTTVENSVDGAIRRIAFPRGARDEEFVVGGTFTHIGHRELLHIARWDGANWSALGPGIGQPVSAVEYGRNGIYASTEPNFTTHTVSTVARWDGARWADLTQTTPGLPAERAVDHLLEIGNELVLAGTFDTGSPTEGRGVYVYEGSRFVPLKGGIQSGFISTLTASRDALWFGGPIAVAGGDTQPLPTAGIARFHW</sequence>
<gene>
    <name evidence="3" type="ORF">LZC95_05545</name>
</gene>
<accession>A0ABZ2KCB1</accession>
<evidence type="ECO:0000313" key="4">
    <source>
        <dbReference type="Proteomes" id="UP001379533"/>
    </source>
</evidence>
<organism evidence="3 4">
    <name type="scientific">Pendulispora brunnea</name>
    <dbReference type="NCBI Taxonomy" id="2905690"/>
    <lineage>
        <taxon>Bacteria</taxon>
        <taxon>Pseudomonadati</taxon>
        <taxon>Myxococcota</taxon>
        <taxon>Myxococcia</taxon>
        <taxon>Myxococcales</taxon>
        <taxon>Sorangiineae</taxon>
        <taxon>Pendulisporaceae</taxon>
        <taxon>Pendulispora</taxon>
    </lineage>
</organism>
<dbReference type="PROSITE" id="PS51257">
    <property type="entry name" value="PROKAR_LIPOPROTEIN"/>
    <property type="match status" value="1"/>
</dbReference>
<name>A0ABZ2KCB1_9BACT</name>
<evidence type="ECO:0000256" key="1">
    <source>
        <dbReference type="SAM" id="MobiDB-lite"/>
    </source>
</evidence>
<evidence type="ECO:0000256" key="2">
    <source>
        <dbReference type="SAM" id="SignalP"/>
    </source>
</evidence>
<evidence type="ECO:0000313" key="3">
    <source>
        <dbReference type="EMBL" id="WXA96300.1"/>
    </source>
</evidence>
<keyword evidence="2" id="KW-0732">Signal</keyword>
<feature type="chain" id="PRO_5046488941" evidence="2">
    <location>
        <begin position="24"/>
        <end position="801"/>
    </location>
</feature>
<feature type="region of interest" description="Disordered" evidence="1">
    <location>
        <begin position="31"/>
        <end position="84"/>
    </location>
</feature>
<dbReference type="RefSeq" id="WP_394846916.1">
    <property type="nucleotide sequence ID" value="NZ_CP089982.1"/>
</dbReference>